<dbReference type="InterPro" id="IPR002110">
    <property type="entry name" value="Ankyrin_rpt"/>
</dbReference>
<dbReference type="Gene3D" id="1.25.40.20">
    <property type="entry name" value="Ankyrin repeat-containing domain"/>
    <property type="match status" value="1"/>
</dbReference>
<evidence type="ECO:0000313" key="4">
    <source>
        <dbReference type="Proteomes" id="UP000253472"/>
    </source>
</evidence>
<dbReference type="PANTHER" id="PTHR16027">
    <property type="entry name" value="DILUTE DOMAIN-CONTAINING PROTEIN YPR089W"/>
    <property type="match status" value="1"/>
</dbReference>
<dbReference type="Pfam" id="PF01843">
    <property type="entry name" value="DIL"/>
    <property type="match status" value="1"/>
</dbReference>
<dbReference type="InterPro" id="IPR036770">
    <property type="entry name" value="Ankyrin_rpt-contain_sf"/>
</dbReference>
<dbReference type="SUPFAM" id="SSF48403">
    <property type="entry name" value="Ankyrin repeat"/>
    <property type="match status" value="1"/>
</dbReference>
<accession>A0A367Y6N0</accession>
<dbReference type="Proteomes" id="UP000253472">
    <property type="component" value="Unassembled WGS sequence"/>
</dbReference>
<feature type="region of interest" description="Disordered" evidence="1">
    <location>
        <begin position="834"/>
        <end position="858"/>
    </location>
</feature>
<dbReference type="InterPro" id="IPR037986">
    <property type="entry name" value="Myo5p-like_CBD_DIL"/>
</dbReference>
<dbReference type="InterPro" id="IPR002710">
    <property type="entry name" value="Dilute_dom"/>
</dbReference>
<evidence type="ECO:0000256" key="1">
    <source>
        <dbReference type="SAM" id="MobiDB-lite"/>
    </source>
</evidence>
<dbReference type="SMART" id="SM01132">
    <property type="entry name" value="DIL"/>
    <property type="match status" value="1"/>
</dbReference>
<feature type="domain" description="Dilute" evidence="2">
    <location>
        <begin position="366"/>
        <end position="683"/>
    </location>
</feature>
<dbReference type="GO" id="GO:0051020">
    <property type="term" value="F:GTPase binding"/>
    <property type="evidence" value="ECO:0007669"/>
    <property type="project" value="TreeGrafter"/>
</dbReference>
<feature type="compositionally biased region" description="Acidic residues" evidence="1">
    <location>
        <begin position="778"/>
        <end position="792"/>
    </location>
</feature>
<dbReference type="PROSITE" id="PS51126">
    <property type="entry name" value="DILUTE"/>
    <property type="match status" value="1"/>
</dbReference>
<dbReference type="InterPro" id="IPR052072">
    <property type="entry name" value="Vascular_dev_regulator"/>
</dbReference>
<dbReference type="STRING" id="5486.A0A367Y6N0"/>
<keyword evidence="4" id="KW-1185">Reference proteome</keyword>
<sequence length="858" mass="98083">MDAWTSATTSLPGLAKAGGAFSGQLPDILNLSDPLLMKIITSKKALQLIESNLVSGDESNAANKLIVELLIASCDGDAVTLESLTRSHPELVNQLFPLDSNGATALIYAVCFNNADIVQSLLNNHNADPDLPDSIIKYTPIMWAVHLNQLEMVKLLLDQQADPFLSPNDDGKNAVSLVFPENIEMYEFFKSHNLLKPKLEGDESEVYAGDTFTPTHDEFEDDLTRKLKMHTLTGSASNARDDDDEHEEQVHEEDDEYVLSLNIELKQTPVFEYEKLLPEQYIKFTDSDIPSLLNYIFDLRSQTTYQHNTKLPAAIVFQLIRYSALQVESAELTDFLFDCFTTRLRTVTNTKSGAFNMAIQDDGNPANALGAGDIVLLSYWLSSLQFLHFYFGKNEIYTKYPRFLQELISLVQSLIAILSFSINSRLNLLVDDCIINFTNLVDVSNVLYAKDWNLFKKNKSHPNTYDDILNTLYPPSQNELMKPSPIRYLQVLGALDYVLKIHNVDNLLRLQTYSQVFYYINATIFNRIISQSKYCTRSKAIQMRLNISAIEDWLRSHDMKVYKPETIGGLSKLIKAGDVKLHYVLNEDDSPEYRKNPHFLQFYYNSLYHVGKNQLQPTIELLQWLQCMSSLTDEESLINTINQFDCLNYFQLFKVANKLYKYEVNEDKLPKKLIQVIKALMNEQGLNQIKKNYLHYMTQTTFLSKEEYIYLNPNYIFEVALPNLTELISNYGAGLGGVRVLRNKKYQPSLPIAIMDEIDEIITENNSWRNDSYNYENNNEDEEEEEDEEENGEDGKENGHTKEKADLPSSDGILGLSKEKDDFKGDELFKQVQMPNSLLHKNWGDSTGGVEEFESNPW</sequence>
<evidence type="ECO:0000259" key="2">
    <source>
        <dbReference type="PROSITE" id="PS51126"/>
    </source>
</evidence>
<dbReference type="SMART" id="SM00248">
    <property type="entry name" value="ANK"/>
    <property type="match status" value="2"/>
</dbReference>
<dbReference type="Pfam" id="PF12796">
    <property type="entry name" value="Ank_2"/>
    <property type="match status" value="1"/>
</dbReference>
<gene>
    <name evidence="3" type="ORF">Cantr_08564</name>
</gene>
<protein>
    <recommendedName>
        <fullName evidence="2">Dilute domain-containing protein</fullName>
    </recommendedName>
</protein>
<comment type="caution">
    <text evidence="3">The sequence shown here is derived from an EMBL/GenBank/DDBJ whole genome shotgun (WGS) entry which is preliminary data.</text>
</comment>
<dbReference type="PANTHER" id="PTHR16027:SF6">
    <property type="entry name" value="DILUTE DOMAIN-CONTAINING PROTEIN"/>
    <property type="match status" value="1"/>
</dbReference>
<proteinExistence type="predicted"/>
<dbReference type="AlphaFoldDB" id="A0A367Y6N0"/>
<feature type="compositionally biased region" description="Basic and acidic residues" evidence="1">
    <location>
        <begin position="793"/>
        <end position="806"/>
    </location>
</feature>
<dbReference type="CDD" id="cd15473">
    <property type="entry name" value="Myo5p-like_CBD_DIL_ANK"/>
    <property type="match status" value="1"/>
</dbReference>
<reference evidence="3 4" key="1">
    <citation type="submission" date="2018-06" db="EMBL/GenBank/DDBJ databases">
        <title>Whole genome sequencing of Candida tropicalis (genome annotated by CSBL at Korea University).</title>
        <authorList>
            <person name="Ahn J."/>
        </authorList>
    </citation>
    <scope>NUCLEOTIDE SEQUENCE [LARGE SCALE GENOMIC DNA]</scope>
    <source>
        <strain evidence="3 4">ATCC 20962</strain>
    </source>
</reference>
<evidence type="ECO:0000313" key="3">
    <source>
        <dbReference type="EMBL" id="RCK60661.1"/>
    </source>
</evidence>
<feature type="region of interest" description="Disordered" evidence="1">
    <location>
        <begin position="769"/>
        <end position="818"/>
    </location>
</feature>
<organism evidence="3 4">
    <name type="scientific">Candida viswanathii</name>
    <dbReference type="NCBI Taxonomy" id="5486"/>
    <lineage>
        <taxon>Eukaryota</taxon>
        <taxon>Fungi</taxon>
        <taxon>Dikarya</taxon>
        <taxon>Ascomycota</taxon>
        <taxon>Saccharomycotina</taxon>
        <taxon>Pichiomycetes</taxon>
        <taxon>Debaryomycetaceae</taxon>
        <taxon>Candida/Lodderomyces clade</taxon>
        <taxon>Candida</taxon>
    </lineage>
</organism>
<name>A0A367Y6N0_9ASCO</name>
<dbReference type="OrthoDB" id="426293at2759"/>
<dbReference type="EMBL" id="QLNQ01000026">
    <property type="protein sequence ID" value="RCK60661.1"/>
    <property type="molecule type" value="Genomic_DNA"/>
</dbReference>